<evidence type="ECO:0000256" key="6">
    <source>
        <dbReference type="ARBA" id="ARBA00023136"/>
    </source>
</evidence>
<dbReference type="PANTHER" id="PTHR25466">
    <property type="entry name" value="T-LYMPHOCYTE ACTIVATION ANTIGEN"/>
    <property type="match status" value="1"/>
</dbReference>
<dbReference type="Gene3D" id="2.60.40.10">
    <property type="entry name" value="Immunoglobulins"/>
    <property type="match status" value="1"/>
</dbReference>
<keyword evidence="9" id="KW-0325">Glycoprotein</keyword>
<dbReference type="GO" id="GO:0031295">
    <property type="term" value="P:T cell costimulation"/>
    <property type="evidence" value="ECO:0007669"/>
    <property type="project" value="TreeGrafter"/>
</dbReference>
<keyword evidence="8" id="KW-0675">Receptor</keyword>
<evidence type="ECO:0000256" key="4">
    <source>
        <dbReference type="ARBA" id="ARBA00022729"/>
    </source>
</evidence>
<keyword evidence="2" id="KW-1003">Cell membrane</keyword>
<dbReference type="InterPro" id="IPR013106">
    <property type="entry name" value="Ig_V-set"/>
</dbReference>
<reference evidence="12" key="1">
    <citation type="submission" date="2025-08" db="UniProtKB">
        <authorList>
            <consortium name="Ensembl"/>
        </authorList>
    </citation>
    <scope>IDENTIFICATION</scope>
</reference>
<evidence type="ECO:0000256" key="9">
    <source>
        <dbReference type="ARBA" id="ARBA00023180"/>
    </source>
</evidence>
<dbReference type="GO" id="GO:0009897">
    <property type="term" value="C:external side of plasma membrane"/>
    <property type="evidence" value="ECO:0007669"/>
    <property type="project" value="TreeGrafter"/>
</dbReference>
<evidence type="ECO:0000256" key="3">
    <source>
        <dbReference type="ARBA" id="ARBA00022692"/>
    </source>
</evidence>
<dbReference type="GO" id="GO:0042130">
    <property type="term" value="P:negative regulation of T cell proliferation"/>
    <property type="evidence" value="ECO:0007669"/>
    <property type="project" value="TreeGrafter"/>
</dbReference>
<keyword evidence="5" id="KW-1133">Transmembrane helix</keyword>
<name>A0A3Q1FLC9_9TELE</name>
<evidence type="ECO:0000313" key="12">
    <source>
        <dbReference type="Ensembl" id="ENSAPOP00000007630.1"/>
    </source>
</evidence>
<dbReference type="PANTHER" id="PTHR25466:SF9">
    <property type="entry name" value="FIBRONECTIN TYPE-III DOMAIN-CONTAINING PROTEIN"/>
    <property type="match status" value="1"/>
</dbReference>
<dbReference type="AlphaFoldDB" id="A0A3Q1FLC9"/>
<accession>A0A3Q1FLC9</accession>
<evidence type="ECO:0000313" key="13">
    <source>
        <dbReference type="Proteomes" id="UP000257200"/>
    </source>
</evidence>
<reference evidence="12" key="2">
    <citation type="submission" date="2025-09" db="UniProtKB">
        <authorList>
            <consortium name="Ensembl"/>
        </authorList>
    </citation>
    <scope>IDENTIFICATION</scope>
</reference>
<evidence type="ECO:0000256" key="2">
    <source>
        <dbReference type="ARBA" id="ARBA00022475"/>
    </source>
</evidence>
<dbReference type="GO" id="GO:0006955">
    <property type="term" value="P:immune response"/>
    <property type="evidence" value="ECO:0007669"/>
    <property type="project" value="TreeGrafter"/>
</dbReference>
<dbReference type="InterPro" id="IPR003599">
    <property type="entry name" value="Ig_sub"/>
</dbReference>
<keyword evidence="7" id="KW-1015">Disulfide bond</keyword>
<evidence type="ECO:0000256" key="5">
    <source>
        <dbReference type="ARBA" id="ARBA00022989"/>
    </source>
</evidence>
<feature type="domain" description="Ig-like" evidence="11">
    <location>
        <begin position="17"/>
        <end position="121"/>
    </location>
</feature>
<protein>
    <recommendedName>
        <fullName evidence="11">Ig-like domain-containing protein</fullName>
    </recommendedName>
</protein>
<keyword evidence="13" id="KW-1185">Reference proteome</keyword>
<evidence type="ECO:0000256" key="8">
    <source>
        <dbReference type="ARBA" id="ARBA00023170"/>
    </source>
</evidence>
<proteinExistence type="predicted"/>
<dbReference type="GeneTree" id="ENSGT00940000177100"/>
<dbReference type="InterPro" id="IPR036179">
    <property type="entry name" value="Ig-like_dom_sf"/>
</dbReference>
<dbReference type="GO" id="GO:0007166">
    <property type="term" value="P:cell surface receptor signaling pathway"/>
    <property type="evidence" value="ECO:0007669"/>
    <property type="project" value="TreeGrafter"/>
</dbReference>
<comment type="subcellular location">
    <subcellularLocation>
        <location evidence="1">Cell membrane</location>
        <topology evidence="1">Single-pass type I membrane protein</topology>
    </subcellularLocation>
</comment>
<organism evidence="12 13">
    <name type="scientific">Acanthochromis polyacanthus</name>
    <name type="common">spiny chromis</name>
    <dbReference type="NCBI Taxonomy" id="80966"/>
    <lineage>
        <taxon>Eukaryota</taxon>
        <taxon>Metazoa</taxon>
        <taxon>Chordata</taxon>
        <taxon>Craniata</taxon>
        <taxon>Vertebrata</taxon>
        <taxon>Euteleostomi</taxon>
        <taxon>Actinopterygii</taxon>
        <taxon>Neopterygii</taxon>
        <taxon>Teleostei</taxon>
        <taxon>Neoteleostei</taxon>
        <taxon>Acanthomorphata</taxon>
        <taxon>Ovalentaria</taxon>
        <taxon>Pomacentridae</taxon>
        <taxon>Acanthochromis</taxon>
    </lineage>
</organism>
<keyword evidence="3" id="KW-0812">Transmembrane</keyword>
<dbReference type="Proteomes" id="UP000257200">
    <property type="component" value="Unplaced"/>
</dbReference>
<dbReference type="InterPro" id="IPR013783">
    <property type="entry name" value="Ig-like_fold"/>
</dbReference>
<dbReference type="SUPFAM" id="SSF48726">
    <property type="entry name" value="Immunoglobulin"/>
    <property type="match status" value="1"/>
</dbReference>
<dbReference type="SMART" id="SM00409">
    <property type="entry name" value="IG"/>
    <property type="match status" value="1"/>
</dbReference>
<evidence type="ECO:0000259" key="11">
    <source>
        <dbReference type="PROSITE" id="PS50835"/>
    </source>
</evidence>
<evidence type="ECO:0000256" key="10">
    <source>
        <dbReference type="ARBA" id="ARBA00023319"/>
    </source>
</evidence>
<dbReference type="Pfam" id="PF07686">
    <property type="entry name" value="V-set"/>
    <property type="match status" value="1"/>
</dbReference>
<dbReference type="InParanoid" id="A0A3Q1FLC9"/>
<dbReference type="InterPro" id="IPR007110">
    <property type="entry name" value="Ig-like_dom"/>
</dbReference>
<evidence type="ECO:0000256" key="1">
    <source>
        <dbReference type="ARBA" id="ARBA00004251"/>
    </source>
</evidence>
<keyword evidence="4" id="KW-0732">Signal</keyword>
<keyword evidence="6" id="KW-0472">Membrane</keyword>
<dbReference type="SMART" id="SM00406">
    <property type="entry name" value="IGv"/>
    <property type="match status" value="1"/>
</dbReference>
<evidence type="ECO:0000256" key="7">
    <source>
        <dbReference type="ARBA" id="ARBA00023157"/>
    </source>
</evidence>
<dbReference type="InterPro" id="IPR051713">
    <property type="entry name" value="T-cell_Activation_Regulation"/>
</dbReference>
<dbReference type="GO" id="GO:0071222">
    <property type="term" value="P:cellular response to lipopolysaccharide"/>
    <property type="evidence" value="ECO:0007669"/>
    <property type="project" value="TreeGrafter"/>
</dbReference>
<dbReference type="Ensembl" id="ENSAPOT00000004618.1">
    <property type="protein sequence ID" value="ENSAPOP00000007630.1"/>
    <property type="gene ID" value="ENSAPOG00000009643.1"/>
</dbReference>
<sequence>MSVQKCCHKNISNYYFPLSIMYESDLGQDVILPCKVPSNIIITAVEWIRPDQEAEYILFYWNRHINSDNQHPSYQNRVDLQDKEMKDGNFSLILKNLMKNDTGRYKCHVFEEGKNEPISITYLVTETEAAAQSSWRSLVVKLFSSGSTLTSLFFLFQLRKLRELKKSQPILDRMSFYHVKLPRRTTTSPSQL</sequence>
<dbReference type="PROSITE" id="PS50835">
    <property type="entry name" value="IG_LIKE"/>
    <property type="match status" value="1"/>
</dbReference>
<dbReference type="GO" id="GO:0042102">
    <property type="term" value="P:positive regulation of T cell proliferation"/>
    <property type="evidence" value="ECO:0007669"/>
    <property type="project" value="TreeGrafter"/>
</dbReference>
<keyword evidence="10" id="KW-0393">Immunoglobulin domain</keyword>